<name>A0ABT8P0C6_9BURK</name>
<comment type="caution">
    <text evidence="1">The sequence shown here is derived from an EMBL/GenBank/DDBJ whole genome shotgun (WGS) entry which is preliminary data.</text>
</comment>
<organism evidence="1 2">
    <name type="scientific">Burkholderia orbicola</name>
    <dbReference type="NCBI Taxonomy" id="2978683"/>
    <lineage>
        <taxon>Bacteria</taxon>
        <taxon>Pseudomonadati</taxon>
        <taxon>Pseudomonadota</taxon>
        <taxon>Betaproteobacteria</taxon>
        <taxon>Burkholderiales</taxon>
        <taxon>Burkholderiaceae</taxon>
        <taxon>Burkholderia</taxon>
        <taxon>Burkholderia cepacia complex</taxon>
    </lineage>
</organism>
<keyword evidence="2" id="KW-1185">Reference proteome</keyword>
<protein>
    <submittedName>
        <fullName evidence="1">Uncharacterized protein</fullName>
    </submittedName>
</protein>
<dbReference type="RefSeq" id="WP_166488163.1">
    <property type="nucleotide sequence ID" value="NZ_CBCPGX010000033.1"/>
</dbReference>
<accession>A0ABT8P0C6</accession>
<evidence type="ECO:0000313" key="2">
    <source>
        <dbReference type="Proteomes" id="UP001172217"/>
    </source>
</evidence>
<dbReference type="GeneID" id="99787174"/>
<evidence type="ECO:0000313" key="1">
    <source>
        <dbReference type="EMBL" id="MDN7527293.1"/>
    </source>
</evidence>
<sequence length="49" mass="5470">MLSRDPASVGESRRDWIAQAIEEGIYGRQVSDVGRLTRRGDAKCFTDVT</sequence>
<proteinExistence type="predicted"/>
<gene>
    <name evidence="1" type="ORF">QZM70_30555</name>
</gene>
<dbReference type="Proteomes" id="UP001172217">
    <property type="component" value="Unassembled WGS sequence"/>
</dbReference>
<dbReference type="EMBL" id="JAUJQL010000020">
    <property type="protein sequence ID" value="MDN7527293.1"/>
    <property type="molecule type" value="Genomic_DNA"/>
</dbReference>
<reference evidence="1" key="1">
    <citation type="submission" date="2023-07" db="EMBL/GenBank/DDBJ databases">
        <title>A collection of bacterial strains from the Burkholderia cepacia Research Laboratory and Repository.</title>
        <authorList>
            <person name="Lipuma J."/>
            <person name="Spilker T."/>
            <person name="Caverly L."/>
        </authorList>
    </citation>
    <scope>NUCLEOTIDE SEQUENCE</scope>
    <source>
        <strain evidence="1">AU45194</strain>
    </source>
</reference>